<reference evidence="2 3" key="1">
    <citation type="journal article" date="2018" name="Nat. Ecol. Evol.">
        <title>Pezizomycetes genomes reveal the molecular basis of ectomycorrhizal truffle lifestyle.</title>
        <authorList>
            <person name="Murat C."/>
            <person name="Payen T."/>
            <person name="Noel B."/>
            <person name="Kuo A."/>
            <person name="Morin E."/>
            <person name="Chen J."/>
            <person name="Kohler A."/>
            <person name="Krizsan K."/>
            <person name="Balestrini R."/>
            <person name="Da Silva C."/>
            <person name="Montanini B."/>
            <person name="Hainaut M."/>
            <person name="Levati E."/>
            <person name="Barry K.W."/>
            <person name="Belfiori B."/>
            <person name="Cichocki N."/>
            <person name="Clum A."/>
            <person name="Dockter R.B."/>
            <person name="Fauchery L."/>
            <person name="Guy J."/>
            <person name="Iotti M."/>
            <person name="Le Tacon F."/>
            <person name="Lindquist E.A."/>
            <person name="Lipzen A."/>
            <person name="Malagnac F."/>
            <person name="Mello A."/>
            <person name="Molinier V."/>
            <person name="Miyauchi S."/>
            <person name="Poulain J."/>
            <person name="Riccioni C."/>
            <person name="Rubini A."/>
            <person name="Sitrit Y."/>
            <person name="Splivallo R."/>
            <person name="Traeger S."/>
            <person name="Wang M."/>
            <person name="Zifcakova L."/>
            <person name="Wipf D."/>
            <person name="Zambonelli A."/>
            <person name="Paolocci F."/>
            <person name="Nowrousian M."/>
            <person name="Ottonello S."/>
            <person name="Baldrian P."/>
            <person name="Spatafora J.W."/>
            <person name="Henrissat B."/>
            <person name="Nagy L.G."/>
            <person name="Aury J.M."/>
            <person name="Wincker P."/>
            <person name="Grigoriev I.V."/>
            <person name="Bonfante P."/>
            <person name="Martin F.M."/>
        </authorList>
    </citation>
    <scope>NUCLEOTIDE SEQUENCE [LARGE SCALE GENOMIC DNA]</scope>
    <source>
        <strain evidence="2 3">CCBAS932</strain>
    </source>
</reference>
<dbReference type="EMBL" id="ML119108">
    <property type="protein sequence ID" value="RPB16621.1"/>
    <property type="molecule type" value="Genomic_DNA"/>
</dbReference>
<name>A0A3N4L7K6_9PEZI</name>
<feature type="region of interest" description="Disordered" evidence="1">
    <location>
        <begin position="665"/>
        <end position="689"/>
    </location>
</feature>
<protein>
    <submittedName>
        <fullName evidence="2">Uncharacterized protein</fullName>
    </submittedName>
</protein>
<gene>
    <name evidence="2" type="ORF">P167DRAFT_263798</name>
</gene>
<accession>A0A3N4L7K6</accession>
<feature type="region of interest" description="Disordered" evidence="1">
    <location>
        <begin position="707"/>
        <end position="856"/>
    </location>
</feature>
<dbReference type="Proteomes" id="UP000277580">
    <property type="component" value="Unassembled WGS sequence"/>
</dbReference>
<feature type="compositionally biased region" description="Polar residues" evidence="1">
    <location>
        <begin position="733"/>
        <end position="742"/>
    </location>
</feature>
<feature type="compositionally biased region" description="Polar residues" evidence="1">
    <location>
        <begin position="325"/>
        <end position="336"/>
    </location>
</feature>
<proteinExistence type="predicted"/>
<evidence type="ECO:0000313" key="2">
    <source>
        <dbReference type="EMBL" id="RPB16621.1"/>
    </source>
</evidence>
<feature type="compositionally biased region" description="Polar residues" evidence="1">
    <location>
        <begin position="799"/>
        <end position="813"/>
    </location>
</feature>
<feature type="region of interest" description="Disordered" evidence="1">
    <location>
        <begin position="256"/>
        <end position="431"/>
    </location>
</feature>
<feature type="region of interest" description="Disordered" evidence="1">
    <location>
        <begin position="224"/>
        <end position="243"/>
    </location>
</feature>
<feature type="compositionally biased region" description="Polar residues" evidence="1">
    <location>
        <begin position="761"/>
        <end position="774"/>
    </location>
</feature>
<evidence type="ECO:0000256" key="1">
    <source>
        <dbReference type="SAM" id="MobiDB-lite"/>
    </source>
</evidence>
<dbReference type="AlphaFoldDB" id="A0A3N4L7K6"/>
<organism evidence="2 3">
    <name type="scientific">Morchella conica CCBAS932</name>
    <dbReference type="NCBI Taxonomy" id="1392247"/>
    <lineage>
        <taxon>Eukaryota</taxon>
        <taxon>Fungi</taxon>
        <taxon>Dikarya</taxon>
        <taxon>Ascomycota</taxon>
        <taxon>Pezizomycotina</taxon>
        <taxon>Pezizomycetes</taxon>
        <taxon>Pezizales</taxon>
        <taxon>Morchellaceae</taxon>
        <taxon>Morchella</taxon>
    </lineage>
</organism>
<feature type="region of interest" description="Disordered" evidence="1">
    <location>
        <begin position="141"/>
        <end position="182"/>
    </location>
</feature>
<dbReference type="InParanoid" id="A0A3N4L7K6"/>
<evidence type="ECO:0000313" key="3">
    <source>
        <dbReference type="Proteomes" id="UP000277580"/>
    </source>
</evidence>
<feature type="region of interest" description="Disordered" evidence="1">
    <location>
        <begin position="564"/>
        <end position="614"/>
    </location>
</feature>
<feature type="compositionally biased region" description="Basic and acidic residues" evidence="1">
    <location>
        <begin position="277"/>
        <end position="305"/>
    </location>
</feature>
<sequence>MEDLVQPEAEPITFEAGINLTRDSLEKADAQEPNTLSAEVEDDESDACEGVKLEMPSETEQEFLSIQKEEKNHEDLITDEYTISAIAQSTQQSPYFEQFPITEQYPVEQSPVVDQPASIEEQSLDMFDYISSVVESTAPKDNFQMENTIDSVESPKDVSVLGDRKEQEATPEMPMVAQQESIFEEPLLEKEWQEEGEEPAEKHAYKDDEGNVLAEREFTTEHLVQEKQSGSQFEHPAHPAEPEVTVEEAEKIFEETFSSEPETDNYVQLEESQVTQEAERVEMLARNEEGPVEDERAADHQERNRPQPVSPGLEGFVDMFDFSSRKSTSPDNTTGQLEREEPKVEQDDMVEHTEYEGFKDVSEHPETSVNVPVSPGIRPIIEPETSSPYLEPSLPEHAGSLSILPETQERPHDEATRGSKKDDLSKQSLEQSESFVDFSALPLFQEPVELYSPKAGGLEATDTAIIEPNLDIPEVAAKLTTLPQESKIEGKADTPEKVHTLVEDERVPIKETLPFSTPDFGVQHSKSIAGIGQSDIHLESENIVKLPSLEAEVFAKPSDFQERTHGLVESAQMAKFQPRELSRPASPVTDTENIRNDNEEKSQLQESSVYGLNEDKPSLETFQRPIIASALIPETDIQRFEPLSPSEKKTRENKFFEEDAEEYISLKNEQNKENEPQVPSPTPKGLGSYQIPEGLVEYIPPPVAAKLESPDVPSAAVEEAAPNTETREDIVSPQENVIQQSEVVEENRAAGHESVPMEASLSVTSVPMTPTLSEVNKRRSKKARQREKKRKSLQGADISGSSVVSAEMSTTPSVGDFLSGVPILRTLSTGGGSPITKTQPATPVVSPNKNTGSKGG</sequence>
<keyword evidence="3" id="KW-1185">Reference proteome</keyword>
<feature type="compositionally biased region" description="Polar residues" evidence="1">
    <location>
        <begin position="835"/>
        <end position="856"/>
    </location>
</feature>
<feature type="compositionally biased region" description="Basic residues" evidence="1">
    <location>
        <begin position="778"/>
        <end position="792"/>
    </location>
</feature>
<feature type="compositionally biased region" description="Basic and acidic residues" evidence="1">
    <location>
        <begin position="592"/>
        <end position="603"/>
    </location>
</feature>
<feature type="compositionally biased region" description="Basic and acidic residues" evidence="1">
    <location>
        <begin position="337"/>
        <end position="366"/>
    </location>
</feature>
<feature type="compositionally biased region" description="Basic and acidic residues" evidence="1">
    <location>
        <begin position="407"/>
        <end position="425"/>
    </location>
</feature>